<evidence type="ECO:0000313" key="2">
    <source>
        <dbReference type="Proteomes" id="UP000199548"/>
    </source>
</evidence>
<dbReference type="Proteomes" id="UP000199548">
    <property type="component" value="Unassembled WGS sequence"/>
</dbReference>
<dbReference type="STRING" id="420953.SAMN05192543_10692"/>
<evidence type="ECO:0008006" key="3">
    <source>
        <dbReference type="Google" id="ProtNLM"/>
    </source>
</evidence>
<organism evidence="1 2">
    <name type="scientific">Paraburkholderia megapolitana</name>
    <dbReference type="NCBI Taxonomy" id="420953"/>
    <lineage>
        <taxon>Bacteria</taxon>
        <taxon>Pseudomonadati</taxon>
        <taxon>Pseudomonadota</taxon>
        <taxon>Betaproteobacteria</taxon>
        <taxon>Burkholderiales</taxon>
        <taxon>Burkholderiaceae</taxon>
        <taxon>Paraburkholderia</taxon>
    </lineage>
</organism>
<proteinExistence type="predicted"/>
<accession>A0A1I3PW23</accession>
<gene>
    <name evidence="1" type="ORF">SAMN05192543_10692</name>
</gene>
<evidence type="ECO:0000313" key="1">
    <source>
        <dbReference type="EMBL" id="SFJ25477.1"/>
    </source>
</evidence>
<dbReference type="AlphaFoldDB" id="A0A1I3PW23"/>
<name>A0A1I3PW23_9BURK</name>
<dbReference type="EMBL" id="FOQU01000006">
    <property type="protein sequence ID" value="SFJ25477.1"/>
    <property type="molecule type" value="Genomic_DNA"/>
</dbReference>
<keyword evidence="2" id="KW-1185">Reference proteome</keyword>
<dbReference type="RefSeq" id="WP_091015011.1">
    <property type="nucleotide sequence ID" value="NZ_CP041743.1"/>
</dbReference>
<protein>
    <recommendedName>
        <fullName evidence="3">Quinol monooxygenase YgiN</fullName>
    </recommendedName>
</protein>
<dbReference type="OrthoDB" id="9804891at2"/>
<reference evidence="1 2" key="1">
    <citation type="submission" date="2016-10" db="EMBL/GenBank/DDBJ databases">
        <authorList>
            <person name="de Groot N.N."/>
        </authorList>
    </citation>
    <scope>NUCLEOTIDE SEQUENCE [LARGE SCALE GENOMIC DNA]</scope>
    <source>
        <strain evidence="1 2">LMG 23650</strain>
    </source>
</reference>
<dbReference type="InterPro" id="IPR011008">
    <property type="entry name" value="Dimeric_a/b-barrel"/>
</dbReference>
<sequence length="101" mass="11087">MISKALFVRLEAKPGKEQAVEDFLTAGLEMTNREATTPIWFALKLSPTTFGVFDAFANDEHRQAHLHGSMANVLMSRAAEMLASPPSIESIDVLGMKNQLP</sequence>
<dbReference type="SUPFAM" id="SSF54909">
    <property type="entry name" value="Dimeric alpha+beta barrel"/>
    <property type="match status" value="1"/>
</dbReference>
<dbReference type="Gene3D" id="3.30.70.100">
    <property type="match status" value="1"/>
</dbReference>